<evidence type="ECO:0000256" key="1">
    <source>
        <dbReference type="ARBA" id="ARBA00007534"/>
    </source>
</evidence>
<keyword evidence="10" id="KW-1185">Reference proteome</keyword>
<dbReference type="EMBL" id="QZVS01000069">
    <property type="protein sequence ID" value="RJT89745.1"/>
    <property type="molecule type" value="Genomic_DNA"/>
</dbReference>
<dbReference type="Pfam" id="PF01083">
    <property type="entry name" value="Cutinase"/>
    <property type="match status" value="1"/>
</dbReference>
<evidence type="ECO:0000256" key="6">
    <source>
        <dbReference type="SAM" id="Phobius"/>
    </source>
</evidence>
<accession>A0A3A5ML42</accession>
<dbReference type="InterPro" id="IPR035986">
    <property type="entry name" value="PKD_dom_sf"/>
</dbReference>
<evidence type="ECO:0000313" key="9">
    <source>
        <dbReference type="EMBL" id="RJT89745.1"/>
    </source>
</evidence>
<gene>
    <name evidence="9" type="ORF">D6T64_05860</name>
</gene>
<dbReference type="OrthoDB" id="4457739at2"/>
<dbReference type="Gene3D" id="3.40.50.1820">
    <property type="entry name" value="alpha/beta hydrolase"/>
    <property type="match status" value="1"/>
</dbReference>
<evidence type="ECO:0000256" key="2">
    <source>
        <dbReference type="ARBA" id="ARBA00022487"/>
    </source>
</evidence>
<dbReference type="PANTHER" id="PTHR33630:SF9">
    <property type="entry name" value="CUTINASE 4"/>
    <property type="match status" value="1"/>
</dbReference>
<evidence type="ECO:0000256" key="7">
    <source>
        <dbReference type="SAM" id="SignalP"/>
    </source>
</evidence>
<evidence type="ECO:0000256" key="3">
    <source>
        <dbReference type="ARBA" id="ARBA00022801"/>
    </source>
</evidence>
<dbReference type="GO" id="GO:0005975">
    <property type="term" value="P:carbohydrate metabolic process"/>
    <property type="evidence" value="ECO:0007669"/>
    <property type="project" value="UniProtKB-ARBA"/>
</dbReference>
<proteinExistence type="inferred from homology"/>
<dbReference type="CDD" id="cd00146">
    <property type="entry name" value="PKD"/>
    <property type="match status" value="1"/>
</dbReference>
<dbReference type="SUPFAM" id="SSF49299">
    <property type="entry name" value="PKD domain"/>
    <property type="match status" value="1"/>
</dbReference>
<feature type="domain" description="PKD" evidence="8">
    <location>
        <begin position="310"/>
        <end position="377"/>
    </location>
</feature>
<dbReference type="Proteomes" id="UP000272015">
    <property type="component" value="Unassembled WGS sequence"/>
</dbReference>
<evidence type="ECO:0000259" key="8">
    <source>
        <dbReference type="Pfam" id="PF00801"/>
    </source>
</evidence>
<dbReference type="Gene3D" id="2.60.40.10">
    <property type="entry name" value="Immunoglobulins"/>
    <property type="match status" value="1"/>
</dbReference>
<dbReference type="InterPro" id="IPR000675">
    <property type="entry name" value="Cutinase/axe"/>
</dbReference>
<keyword evidence="6" id="KW-0472">Membrane</keyword>
<dbReference type="SMART" id="SM01110">
    <property type="entry name" value="Cutinase"/>
    <property type="match status" value="1"/>
</dbReference>
<dbReference type="InterPro" id="IPR000601">
    <property type="entry name" value="PKD_dom"/>
</dbReference>
<comment type="similarity">
    <text evidence="1">Belongs to the cutinase family.</text>
</comment>
<dbReference type="PANTHER" id="PTHR33630">
    <property type="entry name" value="CUTINASE RV1984C-RELATED-RELATED"/>
    <property type="match status" value="1"/>
</dbReference>
<sequence length="710" mass="69611">MAAVAVRRFLGFVLAGTVVASALVGGAATAAVATTGSSCAAVTVLAFRGSGETNVVPAVTSHAGADVVYPGSALVTNGWEGPTLQRLIGQLAPQADAASIPVVGVGAPDSTNPFGYPAVAVDPTDVLTLAASAQAGAVAAELIIKRTKATAAATGCAFAPRFIAVGYSQGALAARVLAQLNPTDVVGAVTIGDPAQKPDAAGNVGAGASGDGLLRWLAPYFGDRFDGVYGQDTATAALCHAGDPVCDFGWASIWRVATKAYENHAYFVSAADLAPAIQALQALAADTRLHPAPAVSPLNGPVARAAASVLAMEGAPTVVSAVGSQSADPQVTYDFDFGGGTVDTNQTGVALAPAGTAGDHTVSVTVTDHAGRSDTTVLPYTVAPGAAAVPKVVLATPSMMVTAPAPVAAGTALPLAVPGAPTDSELTVLLVPAASPSPWGAEPAFSAVLPAAWTTTGVPLPADLASGPYLLVVGAENGAWGFTPVVVFPASTDPETDPGTDPGTDLPTVGGSLDPVTPTTVPAVGEALSTVDGQADAVALARNAAGTRVTLSGTGFTLTFGGIDSAGAAIAMGANTVLEFHRGASISVSGDGFAPNSTVEVYLFSKATRVGTATTNAAGAFSGTFAVPASIATGLHTLQVVGFAPNGSTRVNDLGVRVINAPASVSTAASISTLPKAGVDLGGVLGGALLVLLTGLGLAVLQRRRGTAAA</sequence>
<dbReference type="InterPro" id="IPR013783">
    <property type="entry name" value="Ig-like_fold"/>
</dbReference>
<keyword evidence="3" id="KW-0378">Hydrolase</keyword>
<dbReference type="GO" id="GO:0052689">
    <property type="term" value="F:carboxylic ester hydrolase activity"/>
    <property type="evidence" value="ECO:0007669"/>
    <property type="project" value="UniProtKB-KW"/>
</dbReference>
<dbReference type="Pfam" id="PF00801">
    <property type="entry name" value="PKD"/>
    <property type="match status" value="1"/>
</dbReference>
<feature type="transmembrane region" description="Helical" evidence="6">
    <location>
        <begin position="681"/>
        <end position="701"/>
    </location>
</feature>
<feature type="chain" id="PRO_5017427899" evidence="7">
    <location>
        <begin position="31"/>
        <end position="710"/>
    </location>
</feature>
<evidence type="ECO:0000256" key="5">
    <source>
        <dbReference type="SAM" id="MobiDB-lite"/>
    </source>
</evidence>
<keyword evidence="2" id="KW-0719">Serine esterase</keyword>
<evidence type="ECO:0000313" key="10">
    <source>
        <dbReference type="Proteomes" id="UP000272015"/>
    </source>
</evidence>
<dbReference type="RefSeq" id="WP_119973082.1">
    <property type="nucleotide sequence ID" value="NZ_JBHSQA010000015.1"/>
</dbReference>
<organism evidence="9 10">
    <name type="scientific">Cryobacterium melibiosiphilum</name>
    <dbReference type="NCBI Taxonomy" id="995039"/>
    <lineage>
        <taxon>Bacteria</taxon>
        <taxon>Bacillati</taxon>
        <taxon>Actinomycetota</taxon>
        <taxon>Actinomycetes</taxon>
        <taxon>Micrococcales</taxon>
        <taxon>Microbacteriaceae</taxon>
        <taxon>Cryobacterium</taxon>
    </lineage>
</organism>
<keyword evidence="7" id="KW-0732">Signal</keyword>
<comment type="caution">
    <text evidence="9">The sequence shown here is derived from an EMBL/GenBank/DDBJ whole genome shotgun (WGS) entry which is preliminary data.</text>
</comment>
<dbReference type="InterPro" id="IPR029058">
    <property type="entry name" value="AB_hydrolase_fold"/>
</dbReference>
<evidence type="ECO:0000256" key="4">
    <source>
        <dbReference type="ARBA" id="ARBA00023157"/>
    </source>
</evidence>
<feature type="region of interest" description="Disordered" evidence="5">
    <location>
        <begin position="491"/>
        <end position="510"/>
    </location>
</feature>
<reference evidence="9 10" key="1">
    <citation type="submission" date="2018-09" db="EMBL/GenBank/DDBJ databases">
        <title>Novel species of Cryobacterium.</title>
        <authorList>
            <person name="Liu Q."/>
            <person name="Xin Y.-H."/>
        </authorList>
    </citation>
    <scope>NUCLEOTIDE SEQUENCE [LARGE SCALE GENOMIC DNA]</scope>
    <source>
        <strain evidence="9 10">Hh39</strain>
    </source>
</reference>
<protein>
    <submittedName>
        <fullName evidence="9">Cutinase family protein</fullName>
    </submittedName>
</protein>
<dbReference type="SUPFAM" id="SSF53474">
    <property type="entry name" value="alpha/beta-Hydrolases"/>
    <property type="match status" value="1"/>
</dbReference>
<keyword evidence="6" id="KW-1133">Transmembrane helix</keyword>
<keyword evidence="4" id="KW-1015">Disulfide bond</keyword>
<feature type="signal peptide" evidence="7">
    <location>
        <begin position="1"/>
        <end position="30"/>
    </location>
</feature>
<dbReference type="AlphaFoldDB" id="A0A3A5ML42"/>
<keyword evidence="6" id="KW-0812">Transmembrane</keyword>
<name>A0A3A5ML42_9MICO</name>